<dbReference type="VEuPathDB" id="CryptoDB:Cvel_16614"/>
<dbReference type="EMBL" id="CDMZ01000316">
    <property type="protein sequence ID" value="CEM11633.1"/>
    <property type="molecule type" value="Genomic_DNA"/>
</dbReference>
<gene>
    <name evidence="2" type="ORF">Cvel_16614</name>
</gene>
<sequence>MGHQCRSISSTLSGFLHWIRCLERSLYPFSDASAYDPGSSFPRSTVQPSPGMSSYSRDTTQVEGFSSFSTLPPLVRTAAIGGILSGPHQGGQCNPQQGPRAGPLSGLHEPFNVCKDIPPIQIVSLAGRADTGATTISSFVLESKRTRGQPSWTKGSRGDVGALEALWVL</sequence>
<reference evidence="2" key="1">
    <citation type="submission" date="2014-11" db="EMBL/GenBank/DDBJ databases">
        <authorList>
            <person name="Otto D Thomas"/>
            <person name="Naeem Raeece"/>
        </authorList>
    </citation>
    <scope>NUCLEOTIDE SEQUENCE</scope>
</reference>
<feature type="region of interest" description="Disordered" evidence="1">
    <location>
        <begin position="86"/>
        <end position="105"/>
    </location>
</feature>
<organism evidence="2">
    <name type="scientific">Chromera velia CCMP2878</name>
    <dbReference type="NCBI Taxonomy" id="1169474"/>
    <lineage>
        <taxon>Eukaryota</taxon>
        <taxon>Sar</taxon>
        <taxon>Alveolata</taxon>
        <taxon>Colpodellida</taxon>
        <taxon>Chromeraceae</taxon>
        <taxon>Chromera</taxon>
    </lineage>
</organism>
<accession>A0A0G4FFI7</accession>
<name>A0A0G4FFI7_9ALVE</name>
<feature type="region of interest" description="Disordered" evidence="1">
    <location>
        <begin position="38"/>
        <end position="59"/>
    </location>
</feature>
<proteinExistence type="predicted"/>
<evidence type="ECO:0000256" key="1">
    <source>
        <dbReference type="SAM" id="MobiDB-lite"/>
    </source>
</evidence>
<evidence type="ECO:0000313" key="2">
    <source>
        <dbReference type="EMBL" id="CEM11633.1"/>
    </source>
</evidence>
<feature type="compositionally biased region" description="Polar residues" evidence="1">
    <location>
        <begin position="41"/>
        <end position="59"/>
    </location>
</feature>
<dbReference type="AlphaFoldDB" id="A0A0G4FFI7"/>
<protein>
    <submittedName>
        <fullName evidence="2">Uncharacterized protein</fullName>
    </submittedName>
</protein>